<evidence type="ECO:0000313" key="9">
    <source>
        <dbReference type="EMBL" id="ACO69436.1"/>
    </source>
</evidence>
<dbReference type="PROSITE" id="PS50969">
    <property type="entry name" value="FCP1"/>
    <property type="match status" value="1"/>
</dbReference>
<evidence type="ECO:0000256" key="3">
    <source>
        <dbReference type="ARBA" id="ARBA00022801"/>
    </source>
</evidence>
<dbReference type="InterPro" id="IPR036420">
    <property type="entry name" value="BRCT_dom_sf"/>
</dbReference>
<comment type="subcellular location">
    <subcellularLocation>
        <location evidence="1">Nucleus</location>
    </subcellularLocation>
</comment>
<feature type="domain" description="FCP1 homology" evidence="8">
    <location>
        <begin position="3"/>
        <end position="162"/>
    </location>
</feature>
<comment type="catalytic activity">
    <reaction evidence="5">
        <text>O-phospho-L-seryl-[protein] + H2O = L-seryl-[protein] + phosphate</text>
        <dbReference type="Rhea" id="RHEA:20629"/>
        <dbReference type="Rhea" id="RHEA-COMP:9863"/>
        <dbReference type="Rhea" id="RHEA-COMP:11604"/>
        <dbReference type="ChEBI" id="CHEBI:15377"/>
        <dbReference type="ChEBI" id="CHEBI:29999"/>
        <dbReference type="ChEBI" id="CHEBI:43474"/>
        <dbReference type="ChEBI" id="CHEBI:83421"/>
        <dbReference type="EC" id="3.1.3.16"/>
    </reaction>
</comment>
<dbReference type="PANTHER" id="PTHR23081">
    <property type="entry name" value="RNA POLYMERASE II CTD PHOSPHATASE"/>
    <property type="match status" value="1"/>
</dbReference>
<dbReference type="KEGG" id="mis:MICPUN_84577"/>
<gene>
    <name evidence="9" type="ORF">MICPUN_84577</name>
</gene>
<dbReference type="Gene3D" id="3.40.50.1000">
    <property type="entry name" value="HAD superfamily/HAD-like"/>
    <property type="match status" value="1"/>
</dbReference>
<evidence type="ECO:0000256" key="5">
    <source>
        <dbReference type="ARBA" id="ARBA00047761"/>
    </source>
</evidence>
<evidence type="ECO:0000256" key="4">
    <source>
        <dbReference type="ARBA" id="ARBA00023242"/>
    </source>
</evidence>
<dbReference type="InterPro" id="IPR039189">
    <property type="entry name" value="Fcp1"/>
</dbReference>
<accession>C1FFV2</accession>
<evidence type="ECO:0000256" key="2">
    <source>
        <dbReference type="ARBA" id="ARBA00013081"/>
    </source>
</evidence>
<dbReference type="SMART" id="SM00577">
    <property type="entry name" value="CPDc"/>
    <property type="match status" value="1"/>
</dbReference>
<protein>
    <recommendedName>
        <fullName evidence="2">protein-serine/threonine phosphatase</fullName>
        <ecNumber evidence="2">3.1.3.16</ecNumber>
    </recommendedName>
</protein>
<dbReference type="PROSITE" id="PS50172">
    <property type="entry name" value="BRCT"/>
    <property type="match status" value="1"/>
</dbReference>
<dbReference type="STRING" id="296587.C1FFV2"/>
<evidence type="ECO:0000313" key="10">
    <source>
        <dbReference type="Proteomes" id="UP000002009"/>
    </source>
</evidence>
<keyword evidence="3" id="KW-0378">Hydrolase</keyword>
<evidence type="ECO:0000259" key="8">
    <source>
        <dbReference type="PROSITE" id="PS50969"/>
    </source>
</evidence>
<evidence type="ECO:0000256" key="1">
    <source>
        <dbReference type="ARBA" id="ARBA00004123"/>
    </source>
</evidence>
<evidence type="ECO:0000256" key="6">
    <source>
        <dbReference type="ARBA" id="ARBA00048336"/>
    </source>
</evidence>
<dbReference type="GO" id="GO:0005634">
    <property type="term" value="C:nucleus"/>
    <property type="evidence" value="ECO:0007669"/>
    <property type="project" value="UniProtKB-SubCell"/>
</dbReference>
<reference evidence="9 10" key="1">
    <citation type="journal article" date="2009" name="Science">
        <title>Green evolution and dynamic adaptations revealed by genomes of the marine picoeukaryotes Micromonas.</title>
        <authorList>
            <person name="Worden A.Z."/>
            <person name="Lee J.H."/>
            <person name="Mock T."/>
            <person name="Rouze P."/>
            <person name="Simmons M.P."/>
            <person name="Aerts A.L."/>
            <person name="Allen A.E."/>
            <person name="Cuvelier M.L."/>
            <person name="Derelle E."/>
            <person name="Everett M.V."/>
            <person name="Foulon E."/>
            <person name="Grimwood J."/>
            <person name="Gundlach H."/>
            <person name="Henrissat B."/>
            <person name="Napoli C."/>
            <person name="McDonald S.M."/>
            <person name="Parker M.S."/>
            <person name="Rombauts S."/>
            <person name="Salamov A."/>
            <person name="Von Dassow P."/>
            <person name="Badger J.H."/>
            <person name="Coutinho P.M."/>
            <person name="Demir E."/>
            <person name="Dubchak I."/>
            <person name="Gentemann C."/>
            <person name="Eikrem W."/>
            <person name="Gready J.E."/>
            <person name="John U."/>
            <person name="Lanier W."/>
            <person name="Lindquist E.A."/>
            <person name="Lucas S."/>
            <person name="Mayer K.F."/>
            <person name="Moreau H."/>
            <person name="Not F."/>
            <person name="Otillar R."/>
            <person name="Panaud O."/>
            <person name="Pangilinan J."/>
            <person name="Paulsen I."/>
            <person name="Piegu B."/>
            <person name="Poliakov A."/>
            <person name="Robbens S."/>
            <person name="Schmutz J."/>
            <person name="Toulza E."/>
            <person name="Wyss T."/>
            <person name="Zelensky A."/>
            <person name="Zhou K."/>
            <person name="Armbrust E.V."/>
            <person name="Bhattacharya D."/>
            <person name="Goodenough U.W."/>
            <person name="Van de Peer Y."/>
            <person name="Grigoriev I.V."/>
        </authorList>
    </citation>
    <scope>NUCLEOTIDE SEQUENCE [LARGE SCALE GENOMIC DNA]</scope>
    <source>
        <strain evidence="10">RCC299 / NOUM17</strain>
    </source>
</reference>
<dbReference type="OMA" id="LMDRYLY"/>
<dbReference type="SUPFAM" id="SSF52113">
    <property type="entry name" value="BRCT domain"/>
    <property type="match status" value="1"/>
</dbReference>
<sequence>MDEEPERSLLKFRLDHEKGLGPEGRTLHFVERLQIWTKLRPGVKKFLRQVASMFEVHVITMGTQSYADEMRQLIDPGRQHIKGSVIGLGQMDEFGELQPADKKRLDGELSGLDSIAVVLDDHVGVWPDHEENLIEIDRYLYFPSALKQFGVWRNGASLLEKKVDEIADRSTLAAAFEVLRRVHQDFFAERAGHLALANKKAKDAAMAELARVTVPEILALEKKKVLAGTGLVFSGVFPLDAPPHEQKMWRLAEQFGARCETQPGPNTSHVVAKTWGTGKCQWAKENGRHVVSPDWLFCSAFLWSKADERAFNPPDHRK</sequence>
<dbReference type="RefSeq" id="XP_002508178.1">
    <property type="nucleotide sequence ID" value="XM_002508132.1"/>
</dbReference>
<dbReference type="GeneID" id="8245525"/>
<dbReference type="InterPro" id="IPR023214">
    <property type="entry name" value="HAD_sf"/>
</dbReference>
<keyword evidence="4" id="KW-0539">Nucleus</keyword>
<dbReference type="GO" id="GO:0008420">
    <property type="term" value="F:RNA polymerase II CTD heptapeptide repeat phosphatase activity"/>
    <property type="evidence" value="ECO:0007669"/>
    <property type="project" value="InterPro"/>
</dbReference>
<dbReference type="PANTHER" id="PTHR23081:SF36">
    <property type="entry name" value="RNA POLYMERASE II SUBUNIT A C-TERMINAL DOMAIN PHOSPHATASE"/>
    <property type="match status" value="1"/>
</dbReference>
<dbReference type="Pfam" id="PF00533">
    <property type="entry name" value="BRCT"/>
    <property type="match status" value="1"/>
</dbReference>
<dbReference type="OrthoDB" id="498731at2759"/>
<keyword evidence="10" id="KW-1185">Reference proteome</keyword>
<dbReference type="eggNOG" id="KOG0323">
    <property type="taxonomic scope" value="Eukaryota"/>
</dbReference>
<dbReference type="Pfam" id="PF03031">
    <property type="entry name" value="NIF"/>
    <property type="match status" value="1"/>
</dbReference>
<proteinExistence type="predicted"/>
<dbReference type="InterPro" id="IPR004274">
    <property type="entry name" value="FCP1_dom"/>
</dbReference>
<dbReference type="InterPro" id="IPR001357">
    <property type="entry name" value="BRCT_dom"/>
</dbReference>
<dbReference type="CDD" id="cd17729">
    <property type="entry name" value="BRCT_CTDP1"/>
    <property type="match status" value="1"/>
</dbReference>
<dbReference type="InParanoid" id="C1FFV2"/>
<dbReference type="SUPFAM" id="SSF56784">
    <property type="entry name" value="HAD-like"/>
    <property type="match status" value="1"/>
</dbReference>
<dbReference type="EMBL" id="CP001575">
    <property type="protein sequence ID" value="ACO69436.1"/>
    <property type="molecule type" value="Genomic_DNA"/>
</dbReference>
<dbReference type="Proteomes" id="UP000002009">
    <property type="component" value="Chromosome 8"/>
</dbReference>
<dbReference type="AlphaFoldDB" id="C1FFV2"/>
<name>C1FFV2_MICCC</name>
<feature type="domain" description="BRCT" evidence="7">
    <location>
        <begin position="221"/>
        <end position="297"/>
    </location>
</feature>
<comment type="catalytic activity">
    <reaction evidence="6">
        <text>O-phospho-L-threonyl-[protein] + H2O = L-threonyl-[protein] + phosphate</text>
        <dbReference type="Rhea" id="RHEA:47004"/>
        <dbReference type="Rhea" id="RHEA-COMP:11060"/>
        <dbReference type="Rhea" id="RHEA-COMP:11605"/>
        <dbReference type="ChEBI" id="CHEBI:15377"/>
        <dbReference type="ChEBI" id="CHEBI:30013"/>
        <dbReference type="ChEBI" id="CHEBI:43474"/>
        <dbReference type="ChEBI" id="CHEBI:61977"/>
        <dbReference type="EC" id="3.1.3.16"/>
    </reaction>
</comment>
<organism evidence="9 10">
    <name type="scientific">Micromonas commoda (strain RCC299 / NOUM17 / CCMP2709)</name>
    <name type="common">Picoplanktonic green alga</name>
    <dbReference type="NCBI Taxonomy" id="296587"/>
    <lineage>
        <taxon>Eukaryota</taxon>
        <taxon>Viridiplantae</taxon>
        <taxon>Chlorophyta</taxon>
        <taxon>Mamiellophyceae</taxon>
        <taxon>Mamiellales</taxon>
        <taxon>Mamiellaceae</taxon>
        <taxon>Micromonas</taxon>
    </lineage>
</organism>
<dbReference type="InterPro" id="IPR036412">
    <property type="entry name" value="HAD-like_sf"/>
</dbReference>
<evidence type="ECO:0000259" key="7">
    <source>
        <dbReference type="PROSITE" id="PS50172"/>
    </source>
</evidence>
<dbReference type="EC" id="3.1.3.16" evidence="2"/>
<dbReference type="Gene3D" id="3.40.50.10190">
    <property type="entry name" value="BRCT domain"/>
    <property type="match status" value="1"/>
</dbReference>